<evidence type="ECO:0000256" key="1">
    <source>
        <dbReference type="SAM" id="MobiDB-lite"/>
    </source>
</evidence>
<accession>A0ABD3F333</accession>
<protein>
    <submittedName>
        <fullName evidence="2">Uncharacterized protein</fullName>
    </submittedName>
</protein>
<dbReference type="EMBL" id="JBIMZQ010000037">
    <property type="protein sequence ID" value="KAL3661183.1"/>
    <property type="molecule type" value="Genomic_DNA"/>
</dbReference>
<evidence type="ECO:0000313" key="3">
    <source>
        <dbReference type="Proteomes" id="UP001632037"/>
    </source>
</evidence>
<proteinExistence type="predicted"/>
<feature type="compositionally biased region" description="Basic and acidic residues" evidence="1">
    <location>
        <begin position="110"/>
        <end position="130"/>
    </location>
</feature>
<reference evidence="2 3" key="1">
    <citation type="submission" date="2024-09" db="EMBL/GenBank/DDBJ databases">
        <title>Genome sequencing and assembly of Phytophthora oleae, isolate VK10A, causative agent of rot of olive drupes.</title>
        <authorList>
            <person name="Conti Taguali S."/>
            <person name="Riolo M."/>
            <person name="La Spada F."/>
            <person name="Cacciola S.O."/>
            <person name="Dionisio G."/>
        </authorList>
    </citation>
    <scope>NUCLEOTIDE SEQUENCE [LARGE SCALE GENOMIC DNA]</scope>
    <source>
        <strain evidence="2 3">VK10A</strain>
    </source>
</reference>
<comment type="caution">
    <text evidence="2">The sequence shown here is derived from an EMBL/GenBank/DDBJ whole genome shotgun (WGS) entry which is preliminary data.</text>
</comment>
<sequence>MRPRRTQTHQLHDAFMAKLDGKSPAERLGLLSHRKKYLDGERDDDVVVDALSAPTRTPAPVLAPPRGKAASSQLRWPQKTKKSTKPRRAAKVTEPAAPPQSGKKKMTKKKAAEIAREEKKAKKARGCEAR</sequence>
<dbReference type="Proteomes" id="UP001632037">
    <property type="component" value="Unassembled WGS sequence"/>
</dbReference>
<dbReference type="AlphaFoldDB" id="A0ABD3F333"/>
<evidence type="ECO:0000313" key="2">
    <source>
        <dbReference type="EMBL" id="KAL3661183.1"/>
    </source>
</evidence>
<feature type="compositionally biased region" description="Basic residues" evidence="1">
    <location>
        <begin position="78"/>
        <end position="90"/>
    </location>
</feature>
<organism evidence="2 3">
    <name type="scientific">Phytophthora oleae</name>
    <dbReference type="NCBI Taxonomy" id="2107226"/>
    <lineage>
        <taxon>Eukaryota</taxon>
        <taxon>Sar</taxon>
        <taxon>Stramenopiles</taxon>
        <taxon>Oomycota</taxon>
        <taxon>Peronosporomycetes</taxon>
        <taxon>Peronosporales</taxon>
        <taxon>Peronosporaceae</taxon>
        <taxon>Phytophthora</taxon>
    </lineage>
</organism>
<name>A0ABD3F333_9STRA</name>
<feature type="region of interest" description="Disordered" evidence="1">
    <location>
        <begin position="54"/>
        <end position="130"/>
    </location>
</feature>
<keyword evidence="3" id="KW-1185">Reference proteome</keyword>
<gene>
    <name evidence="2" type="ORF">V7S43_013790</name>
</gene>